<keyword evidence="1" id="KW-0812">Transmembrane</keyword>
<evidence type="ECO:0000313" key="3">
    <source>
        <dbReference type="Proteomes" id="UP000324285"/>
    </source>
</evidence>
<keyword evidence="3" id="KW-1185">Reference proteome</keyword>
<dbReference type="OrthoDB" id="6183864at2"/>
<dbReference type="Proteomes" id="UP000324285">
    <property type="component" value="Chromosome"/>
</dbReference>
<proteinExistence type="predicted"/>
<sequence>MMLFVIWLVVFAVILALTIKAWPGVFGSMIDRLLPAVLRSEDDRWIWCPAFAAIVATAIVSPIDMLMTLLIMAIIVGVGGKLGCWIMSKVKMH</sequence>
<protein>
    <submittedName>
        <fullName evidence="2">Uncharacterized protein</fullName>
    </submittedName>
</protein>
<name>A0A5C1NE07_9GAMM</name>
<evidence type="ECO:0000256" key="1">
    <source>
        <dbReference type="SAM" id="Phobius"/>
    </source>
</evidence>
<organism evidence="2 3">
    <name type="scientific">Halomonas binhaiensis</name>
    <dbReference type="NCBI Taxonomy" id="2562282"/>
    <lineage>
        <taxon>Bacteria</taxon>
        <taxon>Pseudomonadati</taxon>
        <taxon>Pseudomonadota</taxon>
        <taxon>Gammaproteobacteria</taxon>
        <taxon>Oceanospirillales</taxon>
        <taxon>Halomonadaceae</taxon>
        <taxon>Halomonas</taxon>
    </lineage>
</organism>
<gene>
    <name evidence="2" type="ORF">E4T21_05790</name>
</gene>
<feature type="transmembrane region" description="Helical" evidence="1">
    <location>
        <begin position="45"/>
        <end position="63"/>
    </location>
</feature>
<dbReference type="KEGG" id="hbh:E4T21_05790"/>
<evidence type="ECO:0000313" key="2">
    <source>
        <dbReference type="EMBL" id="QEM81110.1"/>
    </source>
</evidence>
<keyword evidence="1" id="KW-0472">Membrane</keyword>
<accession>A0A5C1NE07</accession>
<dbReference type="AlphaFoldDB" id="A0A5C1NE07"/>
<feature type="transmembrane region" description="Helical" evidence="1">
    <location>
        <begin position="70"/>
        <end position="88"/>
    </location>
</feature>
<reference evidence="2" key="1">
    <citation type="submission" date="2021-02" db="EMBL/GenBank/DDBJ databases">
        <title>Strain Y2R2, a novel species of the genus Halomonas.</title>
        <authorList>
            <person name="Huang H."/>
        </authorList>
    </citation>
    <scope>NUCLEOTIDE SEQUENCE</scope>
    <source>
        <strain evidence="2">Y2R2</strain>
    </source>
</reference>
<keyword evidence="1" id="KW-1133">Transmembrane helix</keyword>
<dbReference type="RefSeq" id="WP_149284125.1">
    <property type="nucleotide sequence ID" value="NZ_CP038437.2"/>
</dbReference>
<dbReference type="EMBL" id="CP038437">
    <property type="protein sequence ID" value="QEM81110.1"/>
    <property type="molecule type" value="Genomic_DNA"/>
</dbReference>